<proteinExistence type="predicted"/>
<accession>A0A238KK85</accession>
<sequence length="81" mass="8995">MKVLIRIAMLMAAAVMPMASQAETRIVKIETVTLANDQEQRIFCSRVVARETPDLAFQIGGQIIEMPIEEGAFMSAGVWLR</sequence>
<organism evidence="2 3">
    <name type="scientific">Octadecabacter ascidiaceicola</name>
    <dbReference type="NCBI Taxonomy" id="1655543"/>
    <lineage>
        <taxon>Bacteria</taxon>
        <taxon>Pseudomonadati</taxon>
        <taxon>Pseudomonadota</taxon>
        <taxon>Alphaproteobacteria</taxon>
        <taxon>Rhodobacterales</taxon>
        <taxon>Roseobacteraceae</taxon>
        <taxon>Octadecabacter</taxon>
    </lineage>
</organism>
<name>A0A238KK85_9RHOB</name>
<evidence type="ECO:0000313" key="3">
    <source>
        <dbReference type="Proteomes" id="UP000203464"/>
    </source>
</evidence>
<dbReference type="OrthoDB" id="9813967at2"/>
<reference evidence="3" key="1">
    <citation type="submission" date="2017-05" db="EMBL/GenBank/DDBJ databases">
        <authorList>
            <person name="Rodrigo-Torres L."/>
            <person name="Arahal R. D."/>
            <person name="Lucena T."/>
        </authorList>
    </citation>
    <scope>NUCLEOTIDE SEQUENCE [LARGE SCALE GENOMIC DNA]</scope>
    <source>
        <strain evidence="3">CECT 8868</strain>
    </source>
</reference>
<dbReference type="AlphaFoldDB" id="A0A238KK85"/>
<dbReference type="EMBL" id="FXYD01000004">
    <property type="protein sequence ID" value="SMX42476.1"/>
    <property type="molecule type" value="Genomic_DNA"/>
</dbReference>
<evidence type="ECO:0000256" key="1">
    <source>
        <dbReference type="SAM" id="SignalP"/>
    </source>
</evidence>
<dbReference type="Proteomes" id="UP000203464">
    <property type="component" value="Unassembled WGS sequence"/>
</dbReference>
<keyword evidence="3" id="KW-1185">Reference proteome</keyword>
<protein>
    <submittedName>
        <fullName evidence="2">Uncharacterized protein</fullName>
    </submittedName>
</protein>
<evidence type="ECO:0000313" key="2">
    <source>
        <dbReference type="EMBL" id="SMX42476.1"/>
    </source>
</evidence>
<feature type="chain" id="PRO_5012172721" evidence="1">
    <location>
        <begin position="23"/>
        <end position="81"/>
    </location>
</feature>
<gene>
    <name evidence="2" type="ORF">OCA8868_02752</name>
</gene>
<keyword evidence="1" id="KW-0732">Signal</keyword>
<dbReference type="RefSeq" id="WP_143849635.1">
    <property type="nucleotide sequence ID" value="NZ_FXYD01000004.1"/>
</dbReference>
<feature type="signal peptide" evidence="1">
    <location>
        <begin position="1"/>
        <end position="22"/>
    </location>
</feature>